<gene>
    <name evidence="3" type="ORF">BDK51DRAFT_40475</name>
</gene>
<accession>A0A4P9WA03</accession>
<evidence type="ECO:0000313" key="4">
    <source>
        <dbReference type="Proteomes" id="UP000269721"/>
    </source>
</evidence>
<feature type="domain" description="DUF7223" evidence="2">
    <location>
        <begin position="571"/>
        <end position="666"/>
    </location>
</feature>
<reference evidence="4" key="1">
    <citation type="journal article" date="2018" name="Nat. Microbiol.">
        <title>Leveraging single-cell genomics to expand the fungal tree of life.</title>
        <authorList>
            <person name="Ahrendt S.R."/>
            <person name="Quandt C.A."/>
            <person name="Ciobanu D."/>
            <person name="Clum A."/>
            <person name="Salamov A."/>
            <person name="Andreopoulos B."/>
            <person name="Cheng J.F."/>
            <person name="Woyke T."/>
            <person name="Pelin A."/>
            <person name="Henrissat B."/>
            <person name="Reynolds N.K."/>
            <person name="Benny G.L."/>
            <person name="Smith M.E."/>
            <person name="James T.Y."/>
            <person name="Grigoriev I.V."/>
        </authorList>
    </citation>
    <scope>NUCLEOTIDE SEQUENCE [LARGE SCALE GENOMIC DNA]</scope>
</reference>
<proteinExistence type="predicted"/>
<evidence type="ECO:0000256" key="1">
    <source>
        <dbReference type="SAM" id="MobiDB-lite"/>
    </source>
</evidence>
<keyword evidence="4" id="KW-1185">Reference proteome</keyword>
<protein>
    <recommendedName>
        <fullName evidence="2">DUF7223 domain-containing protein</fullName>
    </recommendedName>
</protein>
<feature type="compositionally biased region" description="Polar residues" evidence="1">
    <location>
        <begin position="75"/>
        <end position="84"/>
    </location>
</feature>
<name>A0A4P9WA03_9FUNG</name>
<evidence type="ECO:0000259" key="2">
    <source>
        <dbReference type="Pfam" id="PF23865"/>
    </source>
</evidence>
<dbReference type="EMBL" id="KZ996205">
    <property type="protein sequence ID" value="RKO89244.1"/>
    <property type="molecule type" value="Genomic_DNA"/>
</dbReference>
<organism evidence="3 4">
    <name type="scientific">Blyttiomyces helicus</name>
    <dbReference type="NCBI Taxonomy" id="388810"/>
    <lineage>
        <taxon>Eukaryota</taxon>
        <taxon>Fungi</taxon>
        <taxon>Fungi incertae sedis</taxon>
        <taxon>Chytridiomycota</taxon>
        <taxon>Chytridiomycota incertae sedis</taxon>
        <taxon>Chytridiomycetes</taxon>
        <taxon>Chytridiomycetes incertae sedis</taxon>
        <taxon>Blyttiomyces</taxon>
    </lineage>
</organism>
<dbReference type="Pfam" id="PF23865">
    <property type="entry name" value="DUF7223"/>
    <property type="match status" value="1"/>
</dbReference>
<dbReference type="InterPro" id="IPR055647">
    <property type="entry name" value="DUF7223"/>
</dbReference>
<dbReference type="AlphaFoldDB" id="A0A4P9WA03"/>
<evidence type="ECO:0000313" key="3">
    <source>
        <dbReference type="EMBL" id="RKO89244.1"/>
    </source>
</evidence>
<sequence>MSKGLGERPRGKSKGGGGVHVVWLAAAGLLRQGGLWRMAGGGGGLRRRHPAVWPSGRPQEVEYFDRSMSVANMVPTLSSSDTPNPTMPETDGRDGNSRTMQECDSAIMMASDIREFASRPGSSNSAVEGKMMAGKRKQHPPYHHQLSRHARIISLPGAVRPDPNGGLTTPVPAPAPEPNIFSSCFGSNCVKVVDDIAHTIFSPVHLPGFHLPSKEVHAAYANPQDKNSQVKIVFTTNYLAVNLDNVANIVKILCTDSTVMIKMKDSSSVHGFTSSVTAGHAILINGHWGCGSTDATWRTVVKGTPNGNVITLETSPMQPMSTFAADYQLHVVNAAGAPVHTFSKTKNINLRIPSKVTQNPLLVYTENNLLAHLPPKVEAVRAEVPSISCTDCSLTGKITFSLNVSVVSWSQWWCALEVLGLERELGSSSTDSIFSSTLIPSPLHLLPINITQARGKSGAEKPYISAAISGNLDGNFDVAITTPAMTKHLAGVTVPILTLPLSSFGIPGILSVGELCDPALEIRGFKCLSLQITHISTSSPDTLILQAPPSTINTGFDFTMPEFSANITGYAGLQVPHAHHTGSKPTFRTHKPSMTGSVSLSASASLSPKLKLGVSILGVGGINAGMGINNAITAIAKASVNDKTCSLPSVLVDLRATSQISAFVSFLTPVKIASLLDRPLIANNTCVSIPGFRSGSSGAAGASLHGSRHVTMGSLKHAPSHHI</sequence>
<feature type="region of interest" description="Disordered" evidence="1">
    <location>
        <begin position="74"/>
        <end position="99"/>
    </location>
</feature>
<dbReference type="Proteomes" id="UP000269721">
    <property type="component" value="Unassembled WGS sequence"/>
</dbReference>